<feature type="transmembrane region" description="Helical" evidence="10">
    <location>
        <begin position="183"/>
        <end position="202"/>
    </location>
</feature>
<keyword evidence="8" id="KW-0764">Sulfate transport</keyword>
<comment type="caution">
    <text evidence="11">The sequence shown here is derived from an EMBL/GenBank/DDBJ whole genome shotgun (WGS) entry which is preliminary data.</text>
</comment>
<proteinExistence type="predicted"/>
<keyword evidence="9 10" id="KW-0472">Membrane</keyword>
<keyword evidence="7 10" id="KW-1133">Transmembrane helix</keyword>
<feature type="transmembrane region" description="Helical" evidence="10">
    <location>
        <begin position="102"/>
        <end position="125"/>
    </location>
</feature>
<evidence type="ECO:0000256" key="2">
    <source>
        <dbReference type="ARBA" id="ARBA00022448"/>
    </source>
</evidence>
<dbReference type="PANTHER" id="PTHR37468:SF1">
    <property type="entry name" value="SULFATE TRANSPORTER CYSZ"/>
    <property type="match status" value="1"/>
</dbReference>
<dbReference type="GO" id="GO:0000103">
    <property type="term" value="P:sulfate assimilation"/>
    <property type="evidence" value="ECO:0007669"/>
    <property type="project" value="TreeGrafter"/>
</dbReference>
<evidence type="ECO:0000256" key="7">
    <source>
        <dbReference type="ARBA" id="ARBA00022989"/>
    </source>
</evidence>
<dbReference type="Pfam" id="PF07264">
    <property type="entry name" value="EI24"/>
    <property type="match status" value="1"/>
</dbReference>
<dbReference type="PANTHER" id="PTHR37468">
    <property type="entry name" value="SULFATE TRANSPORTER CYSZ"/>
    <property type="match status" value="1"/>
</dbReference>
<feature type="transmembrane region" description="Helical" evidence="10">
    <location>
        <begin position="31"/>
        <end position="57"/>
    </location>
</feature>
<protein>
    <submittedName>
        <fullName evidence="11">Uncharacterized protein</fullName>
    </submittedName>
</protein>
<dbReference type="AlphaFoldDB" id="A0A401IKP4"/>
<evidence type="ECO:0000256" key="9">
    <source>
        <dbReference type="ARBA" id="ARBA00023136"/>
    </source>
</evidence>
<organism evidence="11 12">
    <name type="scientific">Aphanothece sacrum FPU1</name>
    <dbReference type="NCBI Taxonomy" id="1920663"/>
    <lineage>
        <taxon>Bacteria</taxon>
        <taxon>Bacillati</taxon>
        <taxon>Cyanobacteriota</taxon>
        <taxon>Cyanophyceae</taxon>
        <taxon>Oscillatoriophycideae</taxon>
        <taxon>Chroococcales</taxon>
        <taxon>Aphanothecaceae</taxon>
        <taxon>Aphanothece</taxon>
    </lineage>
</organism>
<evidence type="ECO:0000256" key="5">
    <source>
        <dbReference type="ARBA" id="ARBA00022605"/>
    </source>
</evidence>
<dbReference type="GO" id="GO:0005886">
    <property type="term" value="C:plasma membrane"/>
    <property type="evidence" value="ECO:0007669"/>
    <property type="project" value="TreeGrafter"/>
</dbReference>
<gene>
    <name evidence="11" type="ORF">AsFPU1_3231</name>
</gene>
<evidence type="ECO:0000313" key="11">
    <source>
        <dbReference type="EMBL" id="GBF81810.1"/>
    </source>
</evidence>
<feature type="transmembrane region" description="Helical" evidence="10">
    <location>
        <begin position="223"/>
        <end position="240"/>
    </location>
</feature>
<keyword evidence="4" id="KW-0997">Cell inner membrane</keyword>
<dbReference type="GO" id="GO:0009675">
    <property type="term" value="F:high-affinity sulfate:proton symporter activity"/>
    <property type="evidence" value="ECO:0007669"/>
    <property type="project" value="TreeGrafter"/>
</dbReference>
<dbReference type="Proteomes" id="UP000287247">
    <property type="component" value="Unassembled WGS sequence"/>
</dbReference>
<accession>A0A401IKP4</accession>
<feature type="transmembrane region" description="Helical" evidence="10">
    <location>
        <begin position="7"/>
        <end position="25"/>
    </location>
</feature>
<keyword evidence="3" id="KW-1003">Cell membrane</keyword>
<dbReference type="InterPro" id="IPR059112">
    <property type="entry name" value="CysZ/EI24"/>
</dbReference>
<dbReference type="EMBL" id="BDQK01000013">
    <property type="protein sequence ID" value="GBF81810.1"/>
    <property type="molecule type" value="Genomic_DNA"/>
</dbReference>
<evidence type="ECO:0000256" key="4">
    <source>
        <dbReference type="ARBA" id="ARBA00022519"/>
    </source>
</evidence>
<keyword evidence="2" id="KW-0813">Transport</keyword>
<feature type="transmembrane region" description="Helical" evidence="10">
    <location>
        <begin position="161"/>
        <end position="177"/>
    </location>
</feature>
<dbReference type="InterPro" id="IPR050480">
    <property type="entry name" value="CysZ-like"/>
</dbReference>
<evidence type="ECO:0000256" key="8">
    <source>
        <dbReference type="ARBA" id="ARBA00023032"/>
    </source>
</evidence>
<dbReference type="OrthoDB" id="457368at2"/>
<evidence type="ECO:0000256" key="3">
    <source>
        <dbReference type="ARBA" id="ARBA00022475"/>
    </source>
</evidence>
<keyword evidence="5" id="KW-0028">Amino-acid biosynthesis</keyword>
<sequence length="276" mass="31202">MQKIISGFGFFLGATYPFRLLLFFYSHPSLWSYIIVPILLNVILAIIFYLGLVIWGWQISQSLMEILINKIDLILNNLPSWLVGLEYLVMGLGFVLPILLDILLLFITGFILLQFGIILGAPWYGKLSEELERLRMGQVESIEIGVIRDIWRSILFEIKKILLFISIGIPLFLLNFFPGLGTLVSTIGGIMLTTTIICLDFFDATLERRRLKFRQKLTIIRKSLPASAGFGLISLLLISIPFVNLLTIPFCVGSGTLFICDRILVLQILPSNSNED</sequence>
<comment type="subcellular location">
    <subcellularLocation>
        <location evidence="1">Membrane</location>
        <topology evidence="1">Multi-pass membrane protein</topology>
    </subcellularLocation>
</comment>
<evidence type="ECO:0000256" key="10">
    <source>
        <dbReference type="SAM" id="Phobius"/>
    </source>
</evidence>
<feature type="transmembrane region" description="Helical" evidence="10">
    <location>
        <begin position="78"/>
        <end position="96"/>
    </location>
</feature>
<keyword evidence="12" id="KW-1185">Reference proteome</keyword>
<keyword evidence="6 10" id="KW-0812">Transmembrane</keyword>
<evidence type="ECO:0000256" key="6">
    <source>
        <dbReference type="ARBA" id="ARBA00022692"/>
    </source>
</evidence>
<evidence type="ECO:0000313" key="12">
    <source>
        <dbReference type="Proteomes" id="UP000287247"/>
    </source>
</evidence>
<reference evidence="12" key="1">
    <citation type="submission" date="2017-05" db="EMBL/GenBank/DDBJ databases">
        <title>Physiological properties and genetic analysis related to exopolysaccharide production of fresh-water unicellular cyanobacterium Aphanothece sacrum, Suizenji Nori, that has been cultured as a food source in Japan.</title>
        <authorList>
            <person name="Kanesaki Y."/>
            <person name="Yoshikawa S."/>
            <person name="Ohki K."/>
        </authorList>
    </citation>
    <scope>NUCLEOTIDE SEQUENCE [LARGE SCALE GENOMIC DNA]</scope>
    <source>
        <strain evidence="12">FPU1</strain>
    </source>
</reference>
<name>A0A401IKP4_APHSA</name>
<evidence type="ECO:0000256" key="1">
    <source>
        <dbReference type="ARBA" id="ARBA00004141"/>
    </source>
</evidence>
<dbReference type="RefSeq" id="WP_124973006.1">
    <property type="nucleotide sequence ID" value="NZ_BDQK01000013.1"/>
</dbReference>
<dbReference type="GO" id="GO:0019344">
    <property type="term" value="P:cysteine biosynthetic process"/>
    <property type="evidence" value="ECO:0007669"/>
    <property type="project" value="TreeGrafter"/>
</dbReference>